<name>A0A6A2WQV3_HIBSY</name>
<dbReference type="EMBL" id="VEPZ02001693">
    <property type="protein sequence ID" value="KAE8662998.1"/>
    <property type="molecule type" value="Genomic_DNA"/>
</dbReference>
<dbReference type="InterPro" id="IPR039276">
    <property type="entry name" value="SHH1/2"/>
</dbReference>
<accession>A0A6A2WQV3</accession>
<evidence type="ECO:0000313" key="2">
    <source>
        <dbReference type="Proteomes" id="UP000436088"/>
    </source>
</evidence>
<keyword evidence="2" id="KW-1185">Reference proteome</keyword>
<gene>
    <name evidence="1" type="ORF">F3Y22_tig00113124pilonHSYRG00632</name>
</gene>
<organism evidence="1 2">
    <name type="scientific">Hibiscus syriacus</name>
    <name type="common">Rose of Sharon</name>
    <dbReference type="NCBI Taxonomy" id="106335"/>
    <lineage>
        <taxon>Eukaryota</taxon>
        <taxon>Viridiplantae</taxon>
        <taxon>Streptophyta</taxon>
        <taxon>Embryophyta</taxon>
        <taxon>Tracheophyta</taxon>
        <taxon>Spermatophyta</taxon>
        <taxon>Magnoliopsida</taxon>
        <taxon>eudicotyledons</taxon>
        <taxon>Gunneridae</taxon>
        <taxon>Pentapetalae</taxon>
        <taxon>rosids</taxon>
        <taxon>malvids</taxon>
        <taxon>Malvales</taxon>
        <taxon>Malvaceae</taxon>
        <taxon>Malvoideae</taxon>
        <taxon>Hibiscus</taxon>
    </lineage>
</organism>
<sequence length="109" mass="12592">MEDNDSWDSPSEFTLAEVVQMENHYKAKGDETLNEEFCKKLATNFRSSSNRLGKSNMATSSFYLIEGMDFMVQLKILGNCHLRPDRQKIMHGMMLKRSSTIESYIMVNL</sequence>
<dbReference type="Proteomes" id="UP000436088">
    <property type="component" value="Unassembled WGS sequence"/>
</dbReference>
<dbReference type="AlphaFoldDB" id="A0A6A2WQV3"/>
<proteinExistence type="predicted"/>
<evidence type="ECO:0000313" key="1">
    <source>
        <dbReference type="EMBL" id="KAE8662998.1"/>
    </source>
</evidence>
<reference evidence="1" key="1">
    <citation type="submission" date="2019-09" db="EMBL/GenBank/DDBJ databases">
        <title>Draft genome information of white flower Hibiscus syriacus.</title>
        <authorList>
            <person name="Kim Y.-M."/>
        </authorList>
    </citation>
    <scope>NUCLEOTIDE SEQUENCE [LARGE SCALE GENOMIC DNA]</scope>
    <source>
        <strain evidence="1">YM2019G1</strain>
    </source>
</reference>
<protein>
    <submittedName>
        <fullName evidence="1">Uncharacterized protein</fullName>
    </submittedName>
</protein>
<dbReference type="PANTHER" id="PTHR33827:SF2">
    <property type="entry name" value="PROTEIN SAWADEE HOMEODOMAIN HOMOLOG 1"/>
    <property type="match status" value="1"/>
</dbReference>
<dbReference type="PANTHER" id="PTHR33827">
    <property type="entry name" value="PROTEIN SAWADEE HOMEODOMAIN HOMOLOG 2"/>
    <property type="match status" value="1"/>
</dbReference>
<comment type="caution">
    <text evidence="1">The sequence shown here is derived from an EMBL/GenBank/DDBJ whole genome shotgun (WGS) entry which is preliminary data.</text>
</comment>